<evidence type="ECO:0000313" key="1">
    <source>
        <dbReference type="EMBL" id="GFO08640.1"/>
    </source>
</evidence>
<organism evidence="1 2">
    <name type="scientific">Plakobranchus ocellatus</name>
    <dbReference type="NCBI Taxonomy" id="259542"/>
    <lineage>
        <taxon>Eukaryota</taxon>
        <taxon>Metazoa</taxon>
        <taxon>Spiralia</taxon>
        <taxon>Lophotrochozoa</taxon>
        <taxon>Mollusca</taxon>
        <taxon>Gastropoda</taxon>
        <taxon>Heterobranchia</taxon>
        <taxon>Euthyneura</taxon>
        <taxon>Panpulmonata</taxon>
        <taxon>Sacoglossa</taxon>
        <taxon>Placobranchoidea</taxon>
        <taxon>Plakobranchidae</taxon>
        <taxon>Plakobranchus</taxon>
    </lineage>
</organism>
<accession>A0AAV4AP33</accession>
<reference evidence="1 2" key="1">
    <citation type="journal article" date="2021" name="Elife">
        <title>Chloroplast acquisition without the gene transfer in kleptoplastic sea slugs, Plakobranchus ocellatus.</title>
        <authorList>
            <person name="Maeda T."/>
            <person name="Takahashi S."/>
            <person name="Yoshida T."/>
            <person name="Shimamura S."/>
            <person name="Takaki Y."/>
            <person name="Nagai Y."/>
            <person name="Toyoda A."/>
            <person name="Suzuki Y."/>
            <person name="Arimoto A."/>
            <person name="Ishii H."/>
            <person name="Satoh N."/>
            <person name="Nishiyama T."/>
            <person name="Hasebe M."/>
            <person name="Maruyama T."/>
            <person name="Minagawa J."/>
            <person name="Obokata J."/>
            <person name="Shigenobu S."/>
        </authorList>
    </citation>
    <scope>NUCLEOTIDE SEQUENCE [LARGE SCALE GENOMIC DNA]</scope>
</reference>
<name>A0AAV4AP33_9GAST</name>
<comment type="caution">
    <text evidence="1">The sequence shown here is derived from an EMBL/GenBank/DDBJ whole genome shotgun (WGS) entry which is preliminary data.</text>
</comment>
<proteinExistence type="predicted"/>
<dbReference type="Proteomes" id="UP000735302">
    <property type="component" value="Unassembled WGS sequence"/>
</dbReference>
<gene>
    <name evidence="1" type="ORF">PoB_003514500</name>
</gene>
<keyword evidence="2" id="KW-1185">Reference proteome</keyword>
<evidence type="ECO:0000313" key="2">
    <source>
        <dbReference type="Proteomes" id="UP000735302"/>
    </source>
</evidence>
<protein>
    <submittedName>
        <fullName evidence="1">Uncharacterized protein</fullName>
    </submittedName>
</protein>
<dbReference type="EMBL" id="BLXT01003974">
    <property type="protein sequence ID" value="GFO08640.1"/>
    <property type="molecule type" value="Genomic_DNA"/>
</dbReference>
<sequence length="77" mass="8533">MEGKSGDSPLSDEVAEILLSSYQSTASEGPTWSEANEQAEVADLFVSRRSQKEARAAISLGFKLQYRRLTRRGSIRL</sequence>
<dbReference type="AlphaFoldDB" id="A0AAV4AP33"/>